<dbReference type="EMBL" id="JBHSLF010000004">
    <property type="protein sequence ID" value="MFC5342760.1"/>
    <property type="molecule type" value="Genomic_DNA"/>
</dbReference>
<evidence type="ECO:0000313" key="4">
    <source>
        <dbReference type="Proteomes" id="UP001596152"/>
    </source>
</evidence>
<evidence type="ECO:0000256" key="1">
    <source>
        <dbReference type="SAM" id="Phobius"/>
    </source>
</evidence>
<comment type="caution">
    <text evidence="3">The sequence shown here is derived from an EMBL/GenBank/DDBJ whole genome shotgun (WGS) entry which is preliminary data.</text>
</comment>
<dbReference type="SUPFAM" id="SSF53448">
    <property type="entry name" value="Nucleotide-diphospho-sugar transferases"/>
    <property type="match status" value="1"/>
</dbReference>
<dbReference type="InterPro" id="IPR029044">
    <property type="entry name" value="Nucleotide-diphossugar_trans"/>
</dbReference>
<dbReference type="PANTHER" id="PTHR43685:SF2">
    <property type="entry name" value="GLYCOSYLTRANSFERASE 2-LIKE DOMAIN-CONTAINING PROTEIN"/>
    <property type="match status" value="1"/>
</dbReference>
<evidence type="ECO:0000259" key="2">
    <source>
        <dbReference type="Pfam" id="PF00535"/>
    </source>
</evidence>
<dbReference type="CDD" id="cd00761">
    <property type="entry name" value="Glyco_tranf_GTA_type"/>
    <property type="match status" value="1"/>
</dbReference>
<keyword evidence="1" id="KW-0472">Membrane</keyword>
<dbReference type="Gene3D" id="3.90.550.10">
    <property type="entry name" value="Spore Coat Polysaccharide Biosynthesis Protein SpsA, Chain A"/>
    <property type="match status" value="1"/>
</dbReference>
<keyword evidence="1" id="KW-0812">Transmembrane</keyword>
<dbReference type="InterPro" id="IPR001173">
    <property type="entry name" value="Glyco_trans_2-like"/>
</dbReference>
<name>A0ABW0FLV2_9CAUL</name>
<gene>
    <name evidence="3" type="ORF">ACFPIE_02470</name>
</gene>
<dbReference type="RefSeq" id="WP_374038680.1">
    <property type="nucleotide sequence ID" value="NZ_CP169082.1"/>
</dbReference>
<dbReference type="Proteomes" id="UP001596152">
    <property type="component" value="Unassembled WGS sequence"/>
</dbReference>
<evidence type="ECO:0000313" key="3">
    <source>
        <dbReference type="EMBL" id="MFC5342760.1"/>
    </source>
</evidence>
<proteinExistence type="predicted"/>
<accession>A0ABW0FLV2</accession>
<protein>
    <submittedName>
        <fullName evidence="3">Glycosyltransferase family 2 protein</fullName>
    </submittedName>
</protein>
<feature type="domain" description="Glycosyltransferase 2-like" evidence="2">
    <location>
        <begin position="8"/>
        <end position="173"/>
    </location>
</feature>
<dbReference type="Pfam" id="PF00535">
    <property type="entry name" value="Glycos_transf_2"/>
    <property type="match status" value="1"/>
</dbReference>
<keyword evidence="4" id="KW-1185">Reference proteome</keyword>
<keyword evidence="1" id="KW-1133">Transmembrane helix</keyword>
<sequence length="320" mass="34477">MSGTPTVSVVMTCYNEGPWIGAAVRSVLDQTRADRIADIVIADDGSDAATLAVLGEIERWDARIRVLRGPGGAGISAQRNWAIGEGAAPLIALLDGDDLWAPDKLERQLPVFADARVGLCYSDLLHFAGEDLATARRAGVKDITGARDLTRAYVLNDPPIIPSTVVLRRSALEVAGGFDEAVTVFEDTDLFIRMSRACRFALVDAPLTLKRYRTSSITGGRKDLMAHHALVAFRATATEPRLLPLVPRRLSERARKLGNQHLLMDDPKAAAGFYGLAVRLRPVSLGAWAGVLLTSAAGAPVLGWLRRRLRKRRAALGVSG</sequence>
<feature type="transmembrane region" description="Helical" evidence="1">
    <location>
        <begin position="285"/>
        <end position="305"/>
    </location>
</feature>
<dbReference type="PANTHER" id="PTHR43685">
    <property type="entry name" value="GLYCOSYLTRANSFERASE"/>
    <property type="match status" value="1"/>
</dbReference>
<reference evidence="4" key="1">
    <citation type="journal article" date="2019" name="Int. J. Syst. Evol. Microbiol.">
        <title>The Global Catalogue of Microorganisms (GCM) 10K type strain sequencing project: providing services to taxonomists for standard genome sequencing and annotation.</title>
        <authorList>
            <consortium name="The Broad Institute Genomics Platform"/>
            <consortium name="The Broad Institute Genome Sequencing Center for Infectious Disease"/>
            <person name="Wu L."/>
            <person name="Ma J."/>
        </authorList>
    </citation>
    <scope>NUCLEOTIDE SEQUENCE [LARGE SCALE GENOMIC DNA]</scope>
    <source>
        <strain evidence="4">JCM 12125</strain>
    </source>
</reference>
<dbReference type="InterPro" id="IPR050834">
    <property type="entry name" value="Glycosyltransf_2"/>
</dbReference>
<organism evidence="3 4">
    <name type="scientific">Brevundimonas staleyi</name>
    <dbReference type="NCBI Taxonomy" id="74326"/>
    <lineage>
        <taxon>Bacteria</taxon>
        <taxon>Pseudomonadati</taxon>
        <taxon>Pseudomonadota</taxon>
        <taxon>Alphaproteobacteria</taxon>
        <taxon>Caulobacterales</taxon>
        <taxon>Caulobacteraceae</taxon>
        <taxon>Brevundimonas</taxon>
    </lineage>
</organism>